<evidence type="ECO:0000313" key="2">
    <source>
        <dbReference type="EMBL" id="MBO1320608.1"/>
    </source>
</evidence>
<reference evidence="2" key="1">
    <citation type="submission" date="2021-03" db="EMBL/GenBank/DDBJ databases">
        <authorList>
            <person name="Wang G."/>
        </authorList>
    </citation>
    <scope>NUCLEOTIDE SEQUENCE</scope>
    <source>
        <strain evidence="2">KCTC 12899</strain>
    </source>
</reference>
<dbReference type="InterPro" id="IPR004274">
    <property type="entry name" value="FCP1_dom"/>
</dbReference>
<dbReference type="PANTHER" id="PTHR12210">
    <property type="entry name" value="DULLARD PROTEIN PHOSPHATASE"/>
    <property type="match status" value="1"/>
</dbReference>
<protein>
    <submittedName>
        <fullName evidence="2">HAD family hydrolase</fullName>
    </submittedName>
</protein>
<dbReference type="SUPFAM" id="SSF56784">
    <property type="entry name" value="HAD-like"/>
    <property type="match status" value="1"/>
</dbReference>
<dbReference type="Pfam" id="PF03031">
    <property type="entry name" value="NIF"/>
    <property type="match status" value="1"/>
</dbReference>
<keyword evidence="3" id="KW-1185">Reference proteome</keyword>
<dbReference type="GO" id="GO:0016787">
    <property type="term" value="F:hydrolase activity"/>
    <property type="evidence" value="ECO:0007669"/>
    <property type="project" value="UniProtKB-KW"/>
</dbReference>
<organism evidence="2 3">
    <name type="scientific">Acanthopleuribacter pedis</name>
    <dbReference type="NCBI Taxonomy" id="442870"/>
    <lineage>
        <taxon>Bacteria</taxon>
        <taxon>Pseudomonadati</taxon>
        <taxon>Acidobacteriota</taxon>
        <taxon>Holophagae</taxon>
        <taxon>Acanthopleuribacterales</taxon>
        <taxon>Acanthopleuribacteraceae</taxon>
        <taxon>Acanthopleuribacter</taxon>
    </lineage>
</organism>
<dbReference type="EMBL" id="JAFREP010000018">
    <property type="protein sequence ID" value="MBO1320608.1"/>
    <property type="molecule type" value="Genomic_DNA"/>
</dbReference>
<dbReference type="Proteomes" id="UP000664417">
    <property type="component" value="Unassembled WGS sequence"/>
</dbReference>
<feature type="domain" description="FCP1 homology" evidence="1">
    <location>
        <begin position="1"/>
        <end position="166"/>
    </location>
</feature>
<dbReference type="RefSeq" id="WP_207860561.1">
    <property type="nucleotide sequence ID" value="NZ_JAFREP010000018.1"/>
</dbReference>
<name>A0A8J7U5M4_9BACT</name>
<dbReference type="SMART" id="SM00577">
    <property type="entry name" value="CPDc"/>
    <property type="match status" value="1"/>
</dbReference>
<dbReference type="InterPro" id="IPR036412">
    <property type="entry name" value="HAD-like_sf"/>
</dbReference>
<proteinExistence type="predicted"/>
<gene>
    <name evidence="2" type="ORF">J3U88_19175</name>
</gene>
<dbReference type="InterPro" id="IPR050365">
    <property type="entry name" value="TIM50"/>
</dbReference>
<accession>A0A8J7U5M4</accession>
<evidence type="ECO:0000259" key="1">
    <source>
        <dbReference type="PROSITE" id="PS50969"/>
    </source>
</evidence>
<sequence>MTFQKLLIFDLDETLVRASRKPLTDLYGFQVGPYYVYRRPYLQECIDFCRKRVACAVWTSAGARYAHEVVARIFPKDMPLEFVWSRDRCTFRRFDAFNEMELCEGAWVKNLKKVKRRGWCLSQVLMLDNTPKKLRFNYGNLVPIRDFRGDPEDVELPRFMRYLPELLEENDVRPVEKRGWYNRVTAPDGRDAVTVK</sequence>
<keyword evidence="2" id="KW-0378">Hydrolase</keyword>
<evidence type="ECO:0000313" key="3">
    <source>
        <dbReference type="Proteomes" id="UP000664417"/>
    </source>
</evidence>
<comment type="caution">
    <text evidence="2">The sequence shown here is derived from an EMBL/GenBank/DDBJ whole genome shotgun (WGS) entry which is preliminary data.</text>
</comment>
<dbReference type="InterPro" id="IPR023214">
    <property type="entry name" value="HAD_sf"/>
</dbReference>
<dbReference type="AlphaFoldDB" id="A0A8J7U5M4"/>
<dbReference type="Gene3D" id="3.40.50.1000">
    <property type="entry name" value="HAD superfamily/HAD-like"/>
    <property type="match status" value="1"/>
</dbReference>
<dbReference type="PROSITE" id="PS50969">
    <property type="entry name" value="FCP1"/>
    <property type="match status" value="1"/>
</dbReference>